<dbReference type="EMBL" id="JAGDYM010000010">
    <property type="protein sequence ID" value="MBO1902060.1"/>
    <property type="molecule type" value="Genomic_DNA"/>
</dbReference>
<dbReference type="PANTHER" id="PTHR42923:SF3">
    <property type="entry name" value="PROTOPORPHYRINOGEN OXIDASE"/>
    <property type="match status" value="1"/>
</dbReference>
<dbReference type="Proteomes" id="UP000664382">
    <property type="component" value="Unassembled WGS sequence"/>
</dbReference>
<accession>A0A939MKT3</accession>
<dbReference type="Gene3D" id="1.10.3110.10">
    <property type="entry name" value="protoporphyrinogen ix oxidase, domain 3"/>
    <property type="match status" value="1"/>
</dbReference>
<evidence type="ECO:0000313" key="2">
    <source>
        <dbReference type="EMBL" id="MBO1902060.1"/>
    </source>
</evidence>
<dbReference type="InterPro" id="IPR036188">
    <property type="entry name" value="FAD/NAD-bd_sf"/>
</dbReference>
<dbReference type="Gene3D" id="3.50.50.60">
    <property type="entry name" value="FAD/NAD(P)-binding domain"/>
    <property type="match status" value="1"/>
</dbReference>
<dbReference type="PRINTS" id="PR00419">
    <property type="entry name" value="ADXRDTASE"/>
</dbReference>
<evidence type="ECO:0000259" key="1">
    <source>
        <dbReference type="Pfam" id="PF01593"/>
    </source>
</evidence>
<dbReference type="GO" id="GO:0016491">
    <property type="term" value="F:oxidoreductase activity"/>
    <property type="evidence" value="ECO:0007669"/>
    <property type="project" value="InterPro"/>
</dbReference>
<dbReference type="Pfam" id="PF01593">
    <property type="entry name" value="Amino_oxidase"/>
    <property type="match status" value="1"/>
</dbReference>
<protein>
    <submittedName>
        <fullName evidence="2">FAD-dependent oxidoreductase</fullName>
    </submittedName>
</protein>
<proteinExistence type="predicted"/>
<dbReference type="Gene3D" id="3.90.660.20">
    <property type="entry name" value="Protoporphyrinogen oxidase, mitochondrial, domain 2"/>
    <property type="match status" value="1"/>
</dbReference>
<dbReference type="InterPro" id="IPR050464">
    <property type="entry name" value="Zeta_carotene_desat/Oxidored"/>
</dbReference>
<dbReference type="RefSeq" id="WP_208097829.1">
    <property type="nucleotide sequence ID" value="NZ_JAGDYM010000010.1"/>
</dbReference>
<dbReference type="SUPFAM" id="SSF54373">
    <property type="entry name" value="FAD-linked reductases, C-terminal domain"/>
    <property type="match status" value="1"/>
</dbReference>
<feature type="domain" description="Amine oxidase" evidence="1">
    <location>
        <begin position="19"/>
        <end position="470"/>
    </location>
</feature>
<sequence length="484" mass="49383">MAADTPAVPPRIAVIGGGVAGLVAAGELAEGGADVTLFEASSRLGGRIKRESIDGAGFDVGFDIGAEAFATRGGTVAAFLERIGLAERIVQPAPIGSWLAEGGSAVPLPAAGTLGIPARPLGADAIRALGLAAALRASAEPLLPRSCGAAAETLGELVRQRLGSGALDRLVRPVVLGVHSADPVALPLDRFPELTAEYERTGSLIAAARALRRHTTAAGGAVAGIEGGMSVLVEALEARLAAAGGDIRRGTPVARVRGSDDGSAGEAWRVHPEEYGDNVGGGLPFDAVLLATTERATRSLLGSAETGRETAVEVVALLVDAPGLDEHPRGTGVLVAKDPSRPETAQRAKALTHATAKWTWLARAAGAGRHLIRLSYGSLGRQPITRDLADDEVLDIALRDASELLGVELKRDSVLGMRRALWVFSAADPERSAAETDALEGIARGPIALAGDWVHGTGLASVIPGAVAAADELLAALQRSEVTA</sequence>
<evidence type="ECO:0000313" key="3">
    <source>
        <dbReference type="Proteomes" id="UP000664382"/>
    </source>
</evidence>
<dbReference type="AlphaFoldDB" id="A0A939MKT3"/>
<name>A0A939MKT3_9MICO</name>
<comment type="caution">
    <text evidence="2">The sequence shown here is derived from an EMBL/GenBank/DDBJ whole genome shotgun (WGS) entry which is preliminary data.</text>
</comment>
<reference evidence="2" key="1">
    <citation type="submission" date="2021-03" db="EMBL/GenBank/DDBJ databases">
        <title>Leucobacter chromiisoli sp. nov., isolated from chromium-containing soil of chemical plant.</title>
        <authorList>
            <person name="Xu Z."/>
        </authorList>
    </citation>
    <scope>NUCLEOTIDE SEQUENCE</scope>
    <source>
        <strain evidence="2">S27</strain>
    </source>
</reference>
<organism evidence="2 3">
    <name type="scientific">Leucobacter weissii</name>
    <dbReference type="NCBI Taxonomy" id="1983706"/>
    <lineage>
        <taxon>Bacteria</taxon>
        <taxon>Bacillati</taxon>
        <taxon>Actinomycetota</taxon>
        <taxon>Actinomycetes</taxon>
        <taxon>Micrococcales</taxon>
        <taxon>Microbacteriaceae</taxon>
        <taxon>Leucobacter</taxon>
    </lineage>
</organism>
<dbReference type="PANTHER" id="PTHR42923">
    <property type="entry name" value="PROTOPORPHYRINOGEN OXIDASE"/>
    <property type="match status" value="1"/>
</dbReference>
<dbReference type="SUPFAM" id="SSF51905">
    <property type="entry name" value="FAD/NAD(P)-binding domain"/>
    <property type="match status" value="1"/>
</dbReference>
<keyword evidence="3" id="KW-1185">Reference proteome</keyword>
<dbReference type="InterPro" id="IPR002937">
    <property type="entry name" value="Amino_oxidase"/>
</dbReference>
<gene>
    <name evidence="2" type="ORF">J4H92_08890</name>
</gene>